<name>A0A915Q2Z8_9BILA</name>
<evidence type="ECO:0000256" key="8">
    <source>
        <dbReference type="ARBA" id="ARBA00023163"/>
    </source>
</evidence>
<evidence type="ECO:0000256" key="7">
    <source>
        <dbReference type="ARBA" id="ARBA00023125"/>
    </source>
</evidence>
<dbReference type="Proteomes" id="UP000887581">
    <property type="component" value="Unplaced"/>
</dbReference>
<keyword evidence="3" id="KW-0479">Metal-binding</keyword>
<evidence type="ECO:0000256" key="10">
    <source>
        <dbReference type="SAM" id="Phobius"/>
    </source>
</evidence>
<dbReference type="GO" id="GO:0008270">
    <property type="term" value="F:zinc ion binding"/>
    <property type="evidence" value="ECO:0007669"/>
    <property type="project" value="UniProtKB-KW"/>
</dbReference>
<dbReference type="InterPro" id="IPR048538">
    <property type="entry name" value="Rrn7_cyclin_C"/>
</dbReference>
<keyword evidence="6" id="KW-0805">Transcription regulation</keyword>
<comment type="subcellular location">
    <subcellularLocation>
        <location evidence="1">Nucleus</location>
        <location evidence="1">Nucleolus</location>
    </subcellularLocation>
</comment>
<evidence type="ECO:0000256" key="4">
    <source>
        <dbReference type="ARBA" id="ARBA00022771"/>
    </source>
</evidence>
<evidence type="ECO:0000256" key="1">
    <source>
        <dbReference type="ARBA" id="ARBA00004604"/>
    </source>
</evidence>
<accession>A0A915Q2Z8</accession>
<dbReference type="AlphaFoldDB" id="A0A915Q2Z8"/>
<comment type="similarity">
    <text evidence="2">Belongs to the RRN7/TAF1B family.</text>
</comment>
<feature type="domain" description="Rrn7/TAF1B C-terminal cyclin" evidence="11">
    <location>
        <begin position="399"/>
        <end position="466"/>
    </location>
</feature>
<dbReference type="GO" id="GO:0001164">
    <property type="term" value="F:RNA polymerase I core promoter sequence-specific DNA binding"/>
    <property type="evidence" value="ECO:0007669"/>
    <property type="project" value="InterPro"/>
</dbReference>
<proteinExistence type="inferred from homology"/>
<evidence type="ECO:0000256" key="6">
    <source>
        <dbReference type="ARBA" id="ARBA00023015"/>
    </source>
</evidence>
<protein>
    <submittedName>
        <fullName evidence="13">TATA box-binding protein-associated factor RNA polymerase I subunit B</fullName>
    </submittedName>
</protein>
<keyword evidence="9" id="KW-0539">Nucleus</keyword>
<keyword evidence="8" id="KW-0804">Transcription</keyword>
<keyword evidence="4" id="KW-0863">Zinc-finger</keyword>
<dbReference type="GO" id="GO:0042790">
    <property type="term" value="P:nucleolar large rRNA transcription by RNA polymerase I"/>
    <property type="evidence" value="ECO:0007669"/>
    <property type="project" value="TreeGrafter"/>
</dbReference>
<organism evidence="12 13">
    <name type="scientific">Setaria digitata</name>
    <dbReference type="NCBI Taxonomy" id="48799"/>
    <lineage>
        <taxon>Eukaryota</taxon>
        <taxon>Metazoa</taxon>
        <taxon>Ecdysozoa</taxon>
        <taxon>Nematoda</taxon>
        <taxon>Chromadorea</taxon>
        <taxon>Rhabditida</taxon>
        <taxon>Spirurina</taxon>
        <taxon>Spiruromorpha</taxon>
        <taxon>Filarioidea</taxon>
        <taxon>Setariidae</taxon>
        <taxon>Setaria</taxon>
    </lineage>
</organism>
<dbReference type="Pfam" id="PF20645">
    <property type="entry name" value="Rrn7_cyclin_C"/>
    <property type="match status" value="1"/>
</dbReference>
<feature type="transmembrane region" description="Helical" evidence="10">
    <location>
        <begin position="237"/>
        <end position="256"/>
    </location>
</feature>
<evidence type="ECO:0000256" key="3">
    <source>
        <dbReference type="ARBA" id="ARBA00022723"/>
    </source>
</evidence>
<dbReference type="PANTHER" id="PTHR31576">
    <property type="entry name" value="TATA BOX-BINDING PROTEIN-ASSOCIATED FACTOR RNA POLYMERASE I SUBUNIT B"/>
    <property type="match status" value="1"/>
</dbReference>
<evidence type="ECO:0000256" key="2">
    <source>
        <dbReference type="ARBA" id="ARBA00006899"/>
    </source>
</evidence>
<evidence type="ECO:0000313" key="13">
    <source>
        <dbReference type="WBParaSite" id="sdigi.contig500.g8688.t1"/>
    </source>
</evidence>
<keyword evidence="5" id="KW-0862">Zinc</keyword>
<keyword evidence="10" id="KW-0472">Membrane</keyword>
<reference evidence="13" key="1">
    <citation type="submission" date="2022-11" db="UniProtKB">
        <authorList>
            <consortium name="WormBaseParasite"/>
        </authorList>
    </citation>
    <scope>IDENTIFICATION</scope>
</reference>
<keyword evidence="12" id="KW-1185">Reference proteome</keyword>
<keyword evidence="7" id="KW-0238">DNA-binding</keyword>
<sequence>MSQYCRGCGSTDFTPVDGFFYCTVCGTQSQILREFDHDDESGLVVSRFTRIRRKKSPAVKGERENKASEEITSDEEKRLPALRQDFPAYLGHGGLRLATFTKLLSRFSASLIRDFGIPECVKEHVLNILQHYLQHFHVAFCDEELDEEDPFCPLVKNEEYEAQKKAKVMKAKMQKEAQLRSGENLISLLSSAEIKSNLDVQVVDVDTDDLQDVIEQRTKISKEAFSTLLRIPMSVEIIMVILYFGCLLSGASWVLLSDITRWFREGRFPMSLFQRAALIVAGKGNDIFDLKGLSFCPKTPTMPLHEYMRTTVVVAQITGIPPQPVPCFFERVLVRLSYNLNLPTDFMQHLQTVFVVSSPNVIFDALFTRRFNIIDSKALLEKANSTCCDNIGFALEQNTYQTEERSCRPYSIIPSVEVKAVAIILFALKLVFGLDDSTEFNMKTKCIASSGNDKHFDFGVWLHQLKMRMNVWRGRCLKDVLGNRTTAFPSYDSVIENYRMVTFRENYRGEQVSQIRGSRLLGGRNLYFKGCVPSNFIMEECDYPLFTTFEDDFDLSSLRSLEKEALLTPLRHQAIHNLEWYEALENSAADDFKRIDRYNSEVFFKSFENYRMEYEAAVPLQNRKVLKSEGSCCSDAARMKFRQLFPCSEHYESYPRPLYCPGLVQLVFDSFCYTPIIYTSGMMLLVY</sequence>
<dbReference type="InterPro" id="IPR033599">
    <property type="entry name" value="TAF1B/Rrn7"/>
</dbReference>
<keyword evidence="10" id="KW-1133">Transmembrane helix</keyword>
<dbReference type="GO" id="GO:0005668">
    <property type="term" value="C:RNA polymerase transcription factor SL1 complex"/>
    <property type="evidence" value="ECO:0007669"/>
    <property type="project" value="TreeGrafter"/>
</dbReference>
<keyword evidence="10" id="KW-0812">Transmembrane</keyword>
<dbReference type="WBParaSite" id="sdigi.contig500.g8688.t1">
    <property type="protein sequence ID" value="sdigi.contig500.g8688.t1"/>
    <property type="gene ID" value="sdigi.contig500.g8688"/>
</dbReference>
<evidence type="ECO:0000259" key="11">
    <source>
        <dbReference type="Pfam" id="PF20645"/>
    </source>
</evidence>
<dbReference type="PANTHER" id="PTHR31576:SF2">
    <property type="entry name" value="TATA BOX-BINDING PROTEIN-ASSOCIATED FACTOR RNA POLYMERASE I SUBUNIT B"/>
    <property type="match status" value="1"/>
</dbReference>
<evidence type="ECO:0000256" key="9">
    <source>
        <dbReference type="ARBA" id="ARBA00023242"/>
    </source>
</evidence>
<evidence type="ECO:0000256" key="5">
    <source>
        <dbReference type="ARBA" id="ARBA00022833"/>
    </source>
</evidence>
<dbReference type="GO" id="GO:0070860">
    <property type="term" value="C:RNA polymerase I core factor complex"/>
    <property type="evidence" value="ECO:0007669"/>
    <property type="project" value="InterPro"/>
</dbReference>
<evidence type="ECO:0000313" key="12">
    <source>
        <dbReference type="Proteomes" id="UP000887581"/>
    </source>
</evidence>